<dbReference type="InterPro" id="IPR036961">
    <property type="entry name" value="Kinesin_motor_dom_sf"/>
</dbReference>
<feature type="compositionally biased region" description="Basic and acidic residues" evidence="8">
    <location>
        <begin position="715"/>
        <end position="725"/>
    </location>
</feature>
<sequence length="1064" mass="119880">MAKLNYNTQTVLRVRPTLDKTTSDDITTLAKSYAFDRVFGSNSTQDQLFRGVASNLVDKLIQGRNATLLVYGHPLSGKTYTLGSGVMEEQGGNANPESEGLIPRATDALFDRVHRNHHGAPRPSSSFSSSIRSSSPSRLRPVSVAGLPTARRGSTPNLSSKSPRYTIRITFTRFDHGGNNVRLLNDDESTIRNTGDVLRNLDVAAARASESSSWSHAIFTIHLRQEKWTQKPPATVEKKESVLSSSKRRISTLNVKAMVGQMEKHARHDDDNGEWVTTESQLSFVEMGSAVDDTYRIVSCLDDLTTVIACVDATMYPRAMIEQQLKHANRWSHIPIEQWIHEWIEMPTISPSTSTSMSDTSDDDGHCRSSSSARTTITIPEVADLERQIEELQNQVTVTQERNKHVEQELLHKHALSTEREQAVSMYMASLERRINALLNDTESTNTPHHQLVAIDRMFQQLRTCIVSNDIPPPPPAVVDTTKEESLQRKIDSLEQQLSETKQEHQTAVDQLTTSMEEKVASQEKMLQERHAAQLDEIMQQHNAFSESVHININQRLTENGHLQQQLDQLLTVEQTQDTLIDRLMTQATQHAQVVDVLKQQLATNEESMSLLRHENQEKARLLDEAQSTIDGLMREIAALGKEKHELDMLVKYVDSSINHQNVRVVKVDEQLVDLQHVHSHEIKTLKEEKLALEQQVEQLKKQLIEQQQQQQQQEKNKESEQPHGEEEEEEEVDDDDAEGDIRNIILGLEARLQTLQQTKRQDEDEFDVRFERAIEDLEHTRKQNKDQAKTIASLEQALESATTEQQRLMDKVAQLAQENTQLTSQMTTDLESKRSSDNSNGNNNSTSPRVSLMSTASLPPPTAPPSNPLPPIPTALPAIPAASSSSSPPSSPISRPQSPTRIPSSPPVRTLLQRQNSGTTTSISELLDESNPAGSASTAERYERIIQSLRHKMHSAEQDIKAHQDVIGKLECQLSRSEHTVREVKRQLDVLSREKQASHLEIQNLRSQVSAQSDAAKTAEDIQSLEDALEKERQLKEKAEKARHILEHRMEELMSKKSKFMCF</sequence>
<reference evidence="10 11" key="1">
    <citation type="submission" date="2023-03" db="EMBL/GenBank/DDBJ databases">
        <title>Genome sequence of Lichtheimia ornata CBS 291.66.</title>
        <authorList>
            <person name="Mohabir J.T."/>
            <person name="Shea T.P."/>
            <person name="Kurbessoian T."/>
            <person name="Berby B."/>
            <person name="Fontaine J."/>
            <person name="Livny J."/>
            <person name="Gnirke A."/>
            <person name="Stajich J.E."/>
            <person name="Cuomo C.A."/>
        </authorList>
    </citation>
    <scope>NUCLEOTIDE SEQUENCE [LARGE SCALE GENOMIC DNA]</scope>
    <source>
        <strain evidence="10">CBS 291.66</strain>
    </source>
</reference>
<dbReference type="InterPro" id="IPR027640">
    <property type="entry name" value="Kinesin-like_fam"/>
</dbReference>
<keyword evidence="2" id="KW-0963">Cytoplasm</keyword>
<feature type="compositionally biased region" description="Polar residues" evidence="8">
    <location>
        <begin position="913"/>
        <end position="925"/>
    </location>
</feature>
<feature type="compositionally biased region" description="Polar residues" evidence="8">
    <location>
        <begin position="152"/>
        <end position="162"/>
    </location>
</feature>
<dbReference type="InterPro" id="IPR027417">
    <property type="entry name" value="P-loop_NTPase"/>
</dbReference>
<evidence type="ECO:0000256" key="3">
    <source>
        <dbReference type="ARBA" id="ARBA00022741"/>
    </source>
</evidence>
<dbReference type="AlphaFoldDB" id="A0AAD7USZ8"/>
<dbReference type="SMART" id="SM00129">
    <property type="entry name" value="KISc"/>
    <property type="match status" value="1"/>
</dbReference>
<keyword evidence="6" id="KW-0505">Motor protein</keyword>
<dbReference type="PANTHER" id="PTHR47969:SF15">
    <property type="entry name" value="CHROMOSOME-ASSOCIATED KINESIN KIF4A-RELATED"/>
    <property type="match status" value="1"/>
</dbReference>
<dbReference type="GO" id="GO:0008017">
    <property type="term" value="F:microtubule binding"/>
    <property type="evidence" value="ECO:0007669"/>
    <property type="project" value="InterPro"/>
</dbReference>
<feature type="coiled-coil region" evidence="7">
    <location>
        <begin position="616"/>
        <end position="643"/>
    </location>
</feature>
<evidence type="ECO:0000256" key="2">
    <source>
        <dbReference type="ARBA" id="ARBA00022490"/>
    </source>
</evidence>
<evidence type="ECO:0000259" key="9">
    <source>
        <dbReference type="PROSITE" id="PS50067"/>
    </source>
</evidence>
<dbReference type="RefSeq" id="XP_058337574.1">
    <property type="nucleotide sequence ID" value="XM_058491631.1"/>
</dbReference>
<dbReference type="PROSITE" id="PS50067">
    <property type="entry name" value="KINESIN_MOTOR_2"/>
    <property type="match status" value="1"/>
</dbReference>
<feature type="binding site" evidence="6">
    <location>
        <begin position="72"/>
        <end position="79"/>
    </location>
    <ligand>
        <name>ATP</name>
        <dbReference type="ChEBI" id="CHEBI:30616"/>
    </ligand>
</feature>
<dbReference type="SUPFAM" id="SSF52540">
    <property type="entry name" value="P-loop containing nucleoside triphosphate hydrolases"/>
    <property type="match status" value="1"/>
</dbReference>
<dbReference type="Pfam" id="PF00225">
    <property type="entry name" value="Kinesin"/>
    <property type="match status" value="1"/>
</dbReference>
<keyword evidence="5 7" id="KW-0175">Coiled coil</keyword>
<evidence type="ECO:0000256" key="8">
    <source>
        <dbReference type="SAM" id="MobiDB-lite"/>
    </source>
</evidence>
<evidence type="ECO:0000256" key="6">
    <source>
        <dbReference type="PROSITE-ProRule" id="PRU00283"/>
    </source>
</evidence>
<proteinExistence type="inferred from homology"/>
<evidence type="ECO:0000313" key="11">
    <source>
        <dbReference type="Proteomes" id="UP001234581"/>
    </source>
</evidence>
<feature type="coiled-coil region" evidence="7">
    <location>
        <begin position="940"/>
        <end position="1057"/>
    </location>
</feature>
<accession>A0AAD7USZ8</accession>
<keyword evidence="11" id="KW-1185">Reference proteome</keyword>
<feature type="compositionally biased region" description="Low complexity" evidence="8">
    <location>
        <begin position="876"/>
        <end position="904"/>
    </location>
</feature>
<comment type="similarity">
    <text evidence="6">Belongs to the TRAFAC class myosin-kinesin ATPase superfamily. Kinesin family.</text>
</comment>
<dbReference type="GeneID" id="83219067"/>
<feature type="domain" description="Kinesin motor" evidence="9">
    <location>
        <begin position="7"/>
        <end position="254"/>
    </location>
</feature>
<keyword evidence="4 6" id="KW-0067">ATP-binding</keyword>
<dbReference type="GO" id="GO:0051231">
    <property type="term" value="P:spindle elongation"/>
    <property type="evidence" value="ECO:0007669"/>
    <property type="project" value="TreeGrafter"/>
</dbReference>
<dbReference type="GO" id="GO:0005524">
    <property type="term" value="F:ATP binding"/>
    <property type="evidence" value="ECO:0007669"/>
    <property type="project" value="UniProtKB-UniRule"/>
</dbReference>
<feature type="region of interest" description="Disordered" evidence="8">
    <location>
        <begin position="706"/>
        <end position="739"/>
    </location>
</feature>
<dbReference type="Proteomes" id="UP001234581">
    <property type="component" value="Unassembled WGS sequence"/>
</dbReference>
<evidence type="ECO:0000256" key="4">
    <source>
        <dbReference type="ARBA" id="ARBA00022840"/>
    </source>
</evidence>
<feature type="compositionally biased region" description="Pro residues" evidence="8">
    <location>
        <begin position="859"/>
        <end position="875"/>
    </location>
</feature>
<evidence type="ECO:0000256" key="5">
    <source>
        <dbReference type="ARBA" id="ARBA00023054"/>
    </source>
</evidence>
<comment type="caution">
    <text evidence="10">The sequence shown here is derived from an EMBL/GenBank/DDBJ whole genome shotgun (WGS) entry which is preliminary data.</text>
</comment>
<keyword evidence="3 6" id="KW-0547">Nucleotide-binding</keyword>
<dbReference type="SUPFAM" id="SSF90257">
    <property type="entry name" value="Myosin rod fragments"/>
    <property type="match status" value="1"/>
</dbReference>
<feature type="region of interest" description="Disordered" evidence="8">
    <location>
        <begin position="351"/>
        <end position="373"/>
    </location>
</feature>
<dbReference type="Gene3D" id="3.40.850.10">
    <property type="entry name" value="Kinesin motor domain"/>
    <property type="match status" value="1"/>
</dbReference>
<feature type="region of interest" description="Disordered" evidence="8">
    <location>
        <begin position="115"/>
        <end position="162"/>
    </location>
</feature>
<feature type="coiled-coil region" evidence="7">
    <location>
        <begin position="382"/>
        <end position="409"/>
    </location>
</feature>
<dbReference type="EMBL" id="JARTCD010000097">
    <property type="protein sequence ID" value="KAJ8652660.1"/>
    <property type="molecule type" value="Genomic_DNA"/>
</dbReference>
<dbReference type="GO" id="GO:0003777">
    <property type="term" value="F:microtubule motor activity"/>
    <property type="evidence" value="ECO:0007669"/>
    <property type="project" value="InterPro"/>
</dbReference>
<protein>
    <recommendedName>
        <fullName evidence="9">Kinesin motor domain-containing protein</fullName>
    </recommendedName>
</protein>
<dbReference type="GO" id="GO:0005737">
    <property type="term" value="C:cytoplasm"/>
    <property type="evidence" value="ECO:0007669"/>
    <property type="project" value="UniProtKB-SubCell"/>
</dbReference>
<feature type="compositionally biased region" description="Low complexity" evidence="8">
    <location>
        <begin position="838"/>
        <end position="848"/>
    </location>
</feature>
<dbReference type="GO" id="GO:0005875">
    <property type="term" value="C:microtubule associated complex"/>
    <property type="evidence" value="ECO:0007669"/>
    <property type="project" value="TreeGrafter"/>
</dbReference>
<name>A0AAD7USZ8_9FUNG</name>
<dbReference type="PANTHER" id="PTHR47969">
    <property type="entry name" value="CHROMOSOME-ASSOCIATED KINESIN KIF4A-RELATED"/>
    <property type="match status" value="1"/>
</dbReference>
<feature type="compositionally biased region" description="Low complexity" evidence="8">
    <location>
        <begin position="121"/>
        <end position="143"/>
    </location>
</feature>
<dbReference type="InterPro" id="IPR001752">
    <property type="entry name" value="Kinesin_motor_dom"/>
</dbReference>
<evidence type="ECO:0000256" key="7">
    <source>
        <dbReference type="SAM" id="Coils"/>
    </source>
</evidence>
<feature type="coiled-coil region" evidence="7">
    <location>
        <begin position="484"/>
        <end position="511"/>
    </location>
</feature>
<dbReference type="GO" id="GO:0007018">
    <property type="term" value="P:microtubule-based movement"/>
    <property type="evidence" value="ECO:0007669"/>
    <property type="project" value="InterPro"/>
</dbReference>
<dbReference type="PRINTS" id="PR00380">
    <property type="entry name" value="KINESINHEAVY"/>
</dbReference>
<dbReference type="GO" id="GO:0007052">
    <property type="term" value="P:mitotic spindle organization"/>
    <property type="evidence" value="ECO:0007669"/>
    <property type="project" value="TreeGrafter"/>
</dbReference>
<organism evidence="10 11">
    <name type="scientific">Lichtheimia ornata</name>
    <dbReference type="NCBI Taxonomy" id="688661"/>
    <lineage>
        <taxon>Eukaryota</taxon>
        <taxon>Fungi</taxon>
        <taxon>Fungi incertae sedis</taxon>
        <taxon>Mucoromycota</taxon>
        <taxon>Mucoromycotina</taxon>
        <taxon>Mucoromycetes</taxon>
        <taxon>Mucorales</taxon>
        <taxon>Lichtheimiaceae</taxon>
        <taxon>Lichtheimia</taxon>
    </lineage>
</organism>
<gene>
    <name evidence="10" type="ORF">O0I10_011667</name>
</gene>
<evidence type="ECO:0000313" key="10">
    <source>
        <dbReference type="EMBL" id="KAJ8652660.1"/>
    </source>
</evidence>
<evidence type="ECO:0000256" key="1">
    <source>
        <dbReference type="ARBA" id="ARBA00004496"/>
    </source>
</evidence>
<feature type="region of interest" description="Disordered" evidence="8">
    <location>
        <begin position="824"/>
        <end position="939"/>
    </location>
</feature>
<feature type="compositionally biased region" description="Acidic residues" evidence="8">
    <location>
        <begin position="726"/>
        <end position="739"/>
    </location>
</feature>
<comment type="subcellular location">
    <subcellularLocation>
        <location evidence="1">Cytoplasm</location>
    </subcellularLocation>
</comment>